<evidence type="ECO:0000256" key="5">
    <source>
        <dbReference type="ARBA" id="ARBA00023163"/>
    </source>
</evidence>
<proteinExistence type="inferred from homology"/>
<comment type="similarity">
    <text evidence="1">Belongs to the LysR transcriptional regulatory family.</text>
</comment>
<dbReference type="GO" id="GO:0003700">
    <property type="term" value="F:DNA-binding transcription factor activity"/>
    <property type="evidence" value="ECO:0007669"/>
    <property type="project" value="InterPro"/>
</dbReference>
<dbReference type="STRING" id="1108044.GOOTI_240_00130"/>
<dbReference type="OrthoDB" id="3252676at2"/>
<name>H5TTM5_GORO1</name>
<dbReference type="SUPFAM" id="SSF46785">
    <property type="entry name" value="Winged helix' DNA-binding domain"/>
    <property type="match status" value="1"/>
</dbReference>
<gene>
    <name evidence="7" type="ORF">GOOTI_240_00130</name>
</gene>
<evidence type="ECO:0000256" key="3">
    <source>
        <dbReference type="ARBA" id="ARBA00023125"/>
    </source>
</evidence>
<accession>H5TTM5</accession>
<dbReference type="InterPro" id="IPR036390">
    <property type="entry name" value="WH_DNA-bd_sf"/>
</dbReference>
<organism evidence="7 8">
    <name type="scientific">Gordonia otitidis (strain DSM 44809 / CCUG 52243 / JCM 12355 / NBRC 100426 / IFM 10032)</name>
    <dbReference type="NCBI Taxonomy" id="1108044"/>
    <lineage>
        <taxon>Bacteria</taxon>
        <taxon>Bacillati</taxon>
        <taxon>Actinomycetota</taxon>
        <taxon>Actinomycetes</taxon>
        <taxon>Mycobacteriales</taxon>
        <taxon>Gordoniaceae</taxon>
        <taxon>Gordonia</taxon>
    </lineage>
</organism>
<dbReference type="InterPro" id="IPR005119">
    <property type="entry name" value="LysR_subst-bd"/>
</dbReference>
<dbReference type="NCBIfam" id="NF002964">
    <property type="entry name" value="PRK03635.1"/>
    <property type="match status" value="1"/>
</dbReference>
<sequence>MSYVDLGSDALRTLSAVLDAGTFDAAAEQLHITPSAVSQRIKALEVSVGRILVRRTKPITPTRDGEVLARMAKQWDLLSREAQLELSGDLGLSGDLDDVAAAPLVDRPRVHLPIAANADSLATWLLPVLARFHRENPVAVEVIRDDEAVNSSRLVTGEVMGAITSDPLAIRGTTLRALGTMRYLPVATPEFLDLWMPRGVDDSALAKAPMVQFDRNDELQRRVLAMMSGEVLDPPAVYIPASTEYHRAIESGMGWGAVPLAQVTDALENGRVVTLTDLYVDVPLYWQYWTLGSSLLRTLTEMIADGAREHLLPPA</sequence>
<dbReference type="InterPro" id="IPR036388">
    <property type="entry name" value="WH-like_DNA-bd_sf"/>
</dbReference>
<dbReference type="EMBL" id="BAFB01000240">
    <property type="protein sequence ID" value="GAB36833.1"/>
    <property type="molecule type" value="Genomic_DNA"/>
</dbReference>
<evidence type="ECO:0000256" key="1">
    <source>
        <dbReference type="ARBA" id="ARBA00009437"/>
    </source>
</evidence>
<feature type="domain" description="HTH lysR-type" evidence="6">
    <location>
        <begin position="6"/>
        <end position="62"/>
    </location>
</feature>
<dbReference type="PROSITE" id="PS50931">
    <property type="entry name" value="HTH_LYSR"/>
    <property type="match status" value="1"/>
</dbReference>
<dbReference type="InterPro" id="IPR017685">
    <property type="entry name" value="ArgP"/>
</dbReference>
<dbReference type="InterPro" id="IPR000847">
    <property type="entry name" value="LysR_HTH_N"/>
</dbReference>
<protein>
    <submittedName>
        <fullName evidence="7">LysR family transcriptional regulator</fullName>
    </submittedName>
</protein>
<dbReference type="SUPFAM" id="SSF53850">
    <property type="entry name" value="Periplasmic binding protein-like II"/>
    <property type="match status" value="1"/>
</dbReference>
<comment type="caution">
    <text evidence="7">The sequence shown here is derived from an EMBL/GenBank/DDBJ whole genome shotgun (WGS) entry which is preliminary data.</text>
</comment>
<keyword evidence="5" id="KW-0804">Transcription</keyword>
<dbReference type="Gene3D" id="3.40.190.290">
    <property type="match status" value="1"/>
</dbReference>
<dbReference type="NCBIfam" id="TIGR03298">
    <property type="entry name" value="argP"/>
    <property type="match status" value="1"/>
</dbReference>
<dbReference type="Pfam" id="PF00126">
    <property type="entry name" value="HTH_1"/>
    <property type="match status" value="1"/>
</dbReference>
<reference evidence="7" key="1">
    <citation type="submission" date="2012-02" db="EMBL/GenBank/DDBJ databases">
        <title>Whole genome shotgun sequence of Gordonia otitidis NBRC 100426.</title>
        <authorList>
            <person name="Yoshida I."/>
            <person name="Hosoyama A."/>
            <person name="Tsuchikane K."/>
            <person name="Katsumata H."/>
            <person name="Yamazaki S."/>
            <person name="Fujita N."/>
        </authorList>
    </citation>
    <scope>NUCLEOTIDE SEQUENCE [LARGE SCALE GENOMIC DNA]</scope>
    <source>
        <strain evidence="7">NBRC 100426</strain>
    </source>
</reference>
<dbReference type="Gene3D" id="1.10.10.10">
    <property type="entry name" value="Winged helix-like DNA-binding domain superfamily/Winged helix DNA-binding domain"/>
    <property type="match status" value="1"/>
</dbReference>
<keyword evidence="2" id="KW-0805">Transcription regulation</keyword>
<dbReference type="GO" id="GO:0003677">
    <property type="term" value="F:DNA binding"/>
    <property type="evidence" value="ECO:0007669"/>
    <property type="project" value="UniProtKB-KW"/>
</dbReference>
<keyword evidence="8" id="KW-1185">Reference proteome</keyword>
<dbReference type="InterPro" id="IPR050176">
    <property type="entry name" value="LTTR"/>
</dbReference>
<dbReference type="Pfam" id="PF03466">
    <property type="entry name" value="LysR_substrate"/>
    <property type="match status" value="1"/>
</dbReference>
<dbReference type="AlphaFoldDB" id="H5TTM5"/>
<evidence type="ECO:0000313" key="8">
    <source>
        <dbReference type="Proteomes" id="UP000005038"/>
    </source>
</evidence>
<evidence type="ECO:0000313" key="7">
    <source>
        <dbReference type="EMBL" id="GAB36833.1"/>
    </source>
</evidence>
<evidence type="ECO:0000259" key="6">
    <source>
        <dbReference type="PROSITE" id="PS50931"/>
    </source>
</evidence>
<evidence type="ECO:0000256" key="4">
    <source>
        <dbReference type="ARBA" id="ARBA00023159"/>
    </source>
</evidence>
<keyword evidence="3" id="KW-0238">DNA-binding</keyword>
<dbReference type="PANTHER" id="PTHR30579">
    <property type="entry name" value="TRANSCRIPTIONAL REGULATOR"/>
    <property type="match status" value="1"/>
</dbReference>
<keyword evidence="4" id="KW-0010">Activator</keyword>
<dbReference type="Proteomes" id="UP000005038">
    <property type="component" value="Unassembled WGS sequence"/>
</dbReference>
<dbReference type="PANTHER" id="PTHR30579:SF2">
    <property type="entry name" value="HTH-TYPE TRANSCRIPTIONAL REGULATOR ARGP"/>
    <property type="match status" value="1"/>
</dbReference>
<evidence type="ECO:0000256" key="2">
    <source>
        <dbReference type="ARBA" id="ARBA00023015"/>
    </source>
</evidence>